<dbReference type="GO" id="GO:0017136">
    <property type="term" value="F:histone deacetylase activity, NAD-dependent"/>
    <property type="evidence" value="ECO:0007669"/>
    <property type="project" value="InterPro"/>
</dbReference>
<organism evidence="14 15">
    <name type="scientific">Canariomyces notabilis</name>
    <dbReference type="NCBI Taxonomy" id="2074819"/>
    <lineage>
        <taxon>Eukaryota</taxon>
        <taxon>Fungi</taxon>
        <taxon>Dikarya</taxon>
        <taxon>Ascomycota</taxon>
        <taxon>Pezizomycotina</taxon>
        <taxon>Sordariomycetes</taxon>
        <taxon>Sordariomycetidae</taxon>
        <taxon>Sordariales</taxon>
        <taxon>Chaetomiaceae</taxon>
        <taxon>Canariomyces</taxon>
    </lineage>
</organism>
<dbReference type="InterPro" id="IPR026591">
    <property type="entry name" value="Sirtuin_cat_small_dom_sf"/>
</dbReference>
<feature type="binding site" evidence="9 10">
    <location>
        <position position="153"/>
    </location>
    <ligand>
        <name>Zn(2+)</name>
        <dbReference type="ChEBI" id="CHEBI:29105"/>
    </ligand>
</feature>
<dbReference type="InterPro" id="IPR029035">
    <property type="entry name" value="DHS-like_NAD/FAD-binding_dom"/>
</dbReference>
<dbReference type="GO" id="GO:0070403">
    <property type="term" value="F:NAD+ binding"/>
    <property type="evidence" value="ECO:0007669"/>
    <property type="project" value="UniProtKB-UniRule"/>
</dbReference>
<feature type="binding site" evidence="8">
    <location>
        <begin position="220"/>
        <end position="221"/>
    </location>
    <ligand>
        <name>NAD(+)</name>
        <dbReference type="ChEBI" id="CHEBI:57540"/>
    </ligand>
</feature>
<dbReference type="CDD" id="cd01408">
    <property type="entry name" value="SIRT1"/>
    <property type="match status" value="1"/>
</dbReference>
<comment type="caution">
    <text evidence="14">The sequence shown here is derived from an EMBL/GenBank/DDBJ whole genome shotgun (WGS) entry which is preliminary data.</text>
</comment>
<feature type="region of interest" description="Disordered" evidence="12">
    <location>
        <begin position="327"/>
        <end position="404"/>
    </location>
</feature>
<evidence type="ECO:0000259" key="13">
    <source>
        <dbReference type="PROSITE" id="PS50305"/>
    </source>
</evidence>
<feature type="binding site" evidence="8">
    <location>
        <position position="264"/>
    </location>
    <ligand>
        <name>NAD(+)</name>
        <dbReference type="ChEBI" id="CHEBI:57540"/>
    </ligand>
</feature>
<feature type="binding site" evidence="8">
    <location>
        <begin position="125"/>
        <end position="128"/>
    </location>
    <ligand>
        <name>NAD(+)</name>
        <dbReference type="ChEBI" id="CHEBI:57540"/>
    </ligand>
</feature>
<reference evidence="14" key="1">
    <citation type="journal article" date="2023" name="Mol. Phylogenet. Evol.">
        <title>Genome-scale phylogeny and comparative genomics of the fungal order Sordariales.</title>
        <authorList>
            <person name="Hensen N."/>
            <person name="Bonometti L."/>
            <person name="Westerberg I."/>
            <person name="Brannstrom I.O."/>
            <person name="Guillou S."/>
            <person name="Cros-Aarteil S."/>
            <person name="Calhoun S."/>
            <person name="Haridas S."/>
            <person name="Kuo A."/>
            <person name="Mondo S."/>
            <person name="Pangilinan J."/>
            <person name="Riley R."/>
            <person name="LaButti K."/>
            <person name="Andreopoulos B."/>
            <person name="Lipzen A."/>
            <person name="Chen C."/>
            <person name="Yan M."/>
            <person name="Daum C."/>
            <person name="Ng V."/>
            <person name="Clum A."/>
            <person name="Steindorff A."/>
            <person name="Ohm R.A."/>
            <person name="Martin F."/>
            <person name="Silar P."/>
            <person name="Natvig D.O."/>
            <person name="Lalanne C."/>
            <person name="Gautier V."/>
            <person name="Ament-Velasquez S.L."/>
            <person name="Kruys A."/>
            <person name="Hutchinson M.I."/>
            <person name="Powell A.J."/>
            <person name="Barry K."/>
            <person name="Miller A.N."/>
            <person name="Grigoriev I.V."/>
            <person name="Debuchy R."/>
            <person name="Gladieux P."/>
            <person name="Hiltunen Thoren M."/>
            <person name="Johannesson H."/>
        </authorList>
    </citation>
    <scope>NUCLEOTIDE SEQUENCE</scope>
    <source>
        <strain evidence="14">CBS 508.74</strain>
    </source>
</reference>
<proteinExistence type="inferred from homology"/>
<evidence type="ECO:0000256" key="3">
    <source>
        <dbReference type="ARBA" id="ARBA00022723"/>
    </source>
</evidence>
<feature type="compositionally biased region" description="Basic and acidic residues" evidence="12">
    <location>
        <begin position="366"/>
        <end position="391"/>
    </location>
</feature>
<feature type="binding site" evidence="8">
    <location>
        <begin position="43"/>
        <end position="47"/>
    </location>
    <ligand>
        <name>NAD(+)</name>
        <dbReference type="ChEBI" id="CHEBI:57540"/>
    </ligand>
</feature>
<keyword evidence="15" id="KW-1185">Reference proteome</keyword>
<dbReference type="GO" id="GO:0008270">
    <property type="term" value="F:zinc ion binding"/>
    <property type="evidence" value="ECO:0007669"/>
    <property type="project" value="UniProtKB-UniRule"/>
</dbReference>
<evidence type="ECO:0000256" key="11">
    <source>
        <dbReference type="SAM" id="Coils"/>
    </source>
</evidence>
<dbReference type="PANTHER" id="PTHR11085">
    <property type="entry name" value="NAD-DEPENDENT PROTEIN DEACYLASE SIRTUIN-5, MITOCHONDRIAL-RELATED"/>
    <property type="match status" value="1"/>
</dbReference>
<name>A0AAN6TPH9_9PEZI</name>
<evidence type="ECO:0000256" key="12">
    <source>
        <dbReference type="SAM" id="MobiDB-lite"/>
    </source>
</evidence>
<dbReference type="GO" id="GO:0005634">
    <property type="term" value="C:nucleus"/>
    <property type="evidence" value="ECO:0007669"/>
    <property type="project" value="TreeGrafter"/>
</dbReference>
<protein>
    <recommendedName>
        <fullName evidence="6">NAD-dependent protein deacetylase</fullName>
        <ecNumber evidence="6">2.3.1.286</ecNumber>
    </recommendedName>
</protein>
<evidence type="ECO:0000256" key="2">
    <source>
        <dbReference type="ARBA" id="ARBA00022679"/>
    </source>
</evidence>
<comment type="similarity">
    <text evidence="1 6">Belongs to the sirtuin family. Class I subfamily.</text>
</comment>
<evidence type="ECO:0000256" key="9">
    <source>
        <dbReference type="PIRSR" id="PIRSR037938-3"/>
    </source>
</evidence>
<dbReference type="Gene3D" id="3.40.50.1220">
    <property type="entry name" value="TPP-binding domain"/>
    <property type="match status" value="1"/>
</dbReference>
<dbReference type="EMBL" id="MU853332">
    <property type="protein sequence ID" value="KAK4117781.1"/>
    <property type="molecule type" value="Genomic_DNA"/>
</dbReference>
<dbReference type="EC" id="2.3.1.286" evidence="6"/>
<keyword evidence="3 6" id="KW-0479">Metal-binding</keyword>
<dbReference type="RefSeq" id="XP_064675351.1">
    <property type="nucleotide sequence ID" value="XM_064818704.1"/>
</dbReference>
<evidence type="ECO:0000313" key="14">
    <source>
        <dbReference type="EMBL" id="KAK4117781.1"/>
    </source>
</evidence>
<dbReference type="InterPro" id="IPR026590">
    <property type="entry name" value="Ssirtuin_cat_dom"/>
</dbReference>
<dbReference type="InterPro" id="IPR003000">
    <property type="entry name" value="Sirtuin"/>
</dbReference>
<evidence type="ECO:0000256" key="6">
    <source>
        <dbReference type="PIRNR" id="PIRNR037938"/>
    </source>
</evidence>
<dbReference type="Gene3D" id="3.30.1600.10">
    <property type="entry name" value="SIR2/SIRT2 'Small Domain"/>
    <property type="match status" value="1"/>
</dbReference>
<evidence type="ECO:0000256" key="10">
    <source>
        <dbReference type="PROSITE-ProRule" id="PRU00236"/>
    </source>
</evidence>
<evidence type="ECO:0000256" key="4">
    <source>
        <dbReference type="ARBA" id="ARBA00022833"/>
    </source>
</evidence>
<feature type="binding site" evidence="8">
    <location>
        <begin position="53"/>
        <end position="55"/>
    </location>
    <ligand>
        <name>NAD(+)</name>
        <dbReference type="ChEBI" id="CHEBI:57540"/>
    </ligand>
</feature>
<feature type="binding site" evidence="9 10">
    <location>
        <position position="183"/>
    </location>
    <ligand>
        <name>Zn(2+)</name>
        <dbReference type="ChEBI" id="CHEBI:29105"/>
    </ligand>
</feature>
<feature type="binding site" evidence="9 10">
    <location>
        <position position="156"/>
    </location>
    <ligand>
        <name>Zn(2+)</name>
        <dbReference type="ChEBI" id="CHEBI:29105"/>
    </ligand>
</feature>
<gene>
    <name evidence="14" type="ORF">N656DRAFT_833951</name>
</gene>
<sequence>MGQEQSVVDDDTPPQTLSERSVAAVAEYIKSGRARRIVVMTGAGISTAAGIPDFRSPETGLYANLASLNLPEPEAVFDLSFFRQNPAPFYVLAKDLYPGNYHPTVSHVFISLLASKGLLHQLFTQNIDCLERAAGIPADLIVEAHGSFAAQRCIECKTPFGDAPMREHVRAGKVPRCERAPECDGLVKPDIVFFGEALPRLFFERTRMAAEADLILVMGTSLQVHPFASLPNLAPESVPRVLFNLERVGTLGSHADDVLVLGDCDAGVRKLADELGWREELETRWRELVGEEEAQRQLQGAKKRVAGLHDEVSKLADEVGELLHLQEDQDAEEKRSSAPPKEGVVNQGPEEVPQTSQSSEPVATKAADKEQPDDRGGPVEASKEEGVKDGIKANSADTAAKAAL</sequence>
<comment type="cofactor">
    <cofactor evidence="9">
        <name>Zn(2+)</name>
        <dbReference type="ChEBI" id="CHEBI:29105"/>
    </cofactor>
    <text evidence="9">Binds 1 zinc ion per subunit.</text>
</comment>
<evidence type="ECO:0000256" key="1">
    <source>
        <dbReference type="ARBA" id="ARBA00006924"/>
    </source>
</evidence>
<keyword evidence="4 6" id="KW-0862">Zinc</keyword>
<dbReference type="PROSITE" id="PS50305">
    <property type="entry name" value="SIRTUIN"/>
    <property type="match status" value="1"/>
</dbReference>
<evidence type="ECO:0000256" key="8">
    <source>
        <dbReference type="PIRSR" id="PIRSR037938-2"/>
    </source>
</evidence>
<evidence type="ECO:0000256" key="7">
    <source>
        <dbReference type="PIRSR" id="PIRSR037938-1"/>
    </source>
</evidence>
<keyword evidence="5 6" id="KW-0520">NAD</keyword>
<dbReference type="SUPFAM" id="SSF52467">
    <property type="entry name" value="DHS-like NAD/FAD-binding domain"/>
    <property type="match status" value="1"/>
</dbReference>
<keyword evidence="11" id="KW-0175">Coiled coil</keyword>
<evidence type="ECO:0000313" key="15">
    <source>
        <dbReference type="Proteomes" id="UP001302812"/>
    </source>
</evidence>
<dbReference type="GeneID" id="89942830"/>
<dbReference type="PIRSF" id="PIRSF037938">
    <property type="entry name" value="SIR2_euk"/>
    <property type="match status" value="1"/>
</dbReference>
<feature type="compositionally biased region" description="Basic and acidic residues" evidence="12">
    <location>
        <begin position="327"/>
        <end position="336"/>
    </location>
</feature>
<feature type="coiled-coil region" evidence="11">
    <location>
        <begin position="291"/>
        <end position="318"/>
    </location>
</feature>
<dbReference type="AlphaFoldDB" id="A0AAN6TPH9"/>
<dbReference type="PANTHER" id="PTHR11085:SF6">
    <property type="entry name" value="NAD-DEPENDENT PROTEIN DEACETYLASE SIRTUIN-2"/>
    <property type="match status" value="1"/>
</dbReference>
<feature type="active site" description="Proton acceptor" evidence="7 10">
    <location>
        <position position="145"/>
    </location>
</feature>
<dbReference type="InterPro" id="IPR050134">
    <property type="entry name" value="NAD-dep_sirtuin_deacylases"/>
</dbReference>
<dbReference type="InterPro" id="IPR017328">
    <property type="entry name" value="Sirtuin_class_I"/>
</dbReference>
<evidence type="ECO:0000256" key="5">
    <source>
        <dbReference type="ARBA" id="ARBA00023027"/>
    </source>
</evidence>
<accession>A0AAN6TPH9</accession>
<feature type="binding site" evidence="8">
    <location>
        <begin position="244"/>
        <end position="246"/>
    </location>
    <ligand>
        <name>NAD(+)</name>
        <dbReference type="ChEBI" id="CHEBI:57540"/>
    </ligand>
</feature>
<reference evidence="14" key="2">
    <citation type="submission" date="2023-05" db="EMBL/GenBank/DDBJ databases">
        <authorList>
            <consortium name="Lawrence Berkeley National Laboratory"/>
            <person name="Steindorff A."/>
            <person name="Hensen N."/>
            <person name="Bonometti L."/>
            <person name="Westerberg I."/>
            <person name="Brannstrom I.O."/>
            <person name="Guillou S."/>
            <person name="Cros-Aarteil S."/>
            <person name="Calhoun S."/>
            <person name="Haridas S."/>
            <person name="Kuo A."/>
            <person name="Mondo S."/>
            <person name="Pangilinan J."/>
            <person name="Riley R."/>
            <person name="Labutti K."/>
            <person name="Andreopoulos B."/>
            <person name="Lipzen A."/>
            <person name="Chen C."/>
            <person name="Yanf M."/>
            <person name="Daum C."/>
            <person name="Ng V."/>
            <person name="Clum A."/>
            <person name="Ohm R."/>
            <person name="Martin F."/>
            <person name="Silar P."/>
            <person name="Natvig D."/>
            <person name="Lalanne C."/>
            <person name="Gautier V."/>
            <person name="Ament-Velasquez S.L."/>
            <person name="Kruys A."/>
            <person name="Hutchinson M.I."/>
            <person name="Powell A.J."/>
            <person name="Barry K."/>
            <person name="Miller A.N."/>
            <person name="Grigoriev I.V."/>
            <person name="Debuchy R."/>
            <person name="Gladieux P."/>
            <person name="Thoren M.H."/>
            <person name="Johannesson H."/>
        </authorList>
    </citation>
    <scope>NUCLEOTIDE SEQUENCE</scope>
    <source>
        <strain evidence="14">CBS 508.74</strain>
    </source>
</reference>
<feature type="domain" description="Deacetylase sirtuin-type" evidence="13">
    <location>
        <begin position="15"/>
        <end position="278"/>
    </location>
</feature>
<dbReference type="Proteomes" id="UP001302812">
    <property type="component" value="Unassembled WGS sequence"/>
</dbReference>
<dbReference type="Pfam" id="PF02146">
    <property type="entry name" value="SIR2"/>
    <property type="match status" value="1"/>
</dbReference>
<comment type="catalytic activity">
    <reaction evidence="6">
        <text>N(6)-acetyl-L-lysyl-[protein] + NAD(+) + H2O = 2''-O-acetyl-ADP-D-ribose + nicotinamide + L-lysyl-[protein]</text>
        <dbReference type="Rhea" id="RHEA:43636"/>
        <dbReference type="Rhea" id="RHEA-COMP:9752"/>
        <dbReference type="Rhea" id="RHEA-COMP:10731"/>
        <dbReference type="ChEBI" id="CHEBI:15377"/>
        <dbReference type="ChEBI" id="CHEBI:17154"/>
        <dbReference type="ChEBI" id="CHEBI:29969"/>
        <dbReference type="ChEBI" id="CHEBI:57540"/>
        <dbReference type="ChEBI" id="CHEBI:61930"/>
        <dbReference type="ChEBI" id="CHEBI:83767"/>
        <dbReference type="EC" id="2.3.1.286"/>
    </reaction>
</comment>
<feature type="binding site" evidence="9 10">
    <location>
        <position position="177"/>
    </location>
    <ligand>
        <name>Zn(2+)</name>
        <dbReference type="ChEBI" id="CHEBI:29105"/>
    </ligand>
</feature>
<feature type="compositionally biased region" description="Low complexity" evidence="12">
    <location>
        <begin position="393"/>
        <end position="404"/>
    </location>
</feature>
<keyword evidence="2 6" id="KW-0808">Transferase</keyword>